<dbReference type="SUPFAM" id="SSF48371">
    <property type="entry name" value="ARM repeat"/>
    <property type="match status" value="1"/>
</dbReference>
<dbReference type="AlphaFoldDB" id="A0AAW2IEZ8"/>
<dbReference type="InterPro" id="IPR011989">
    <property type="entry name" value="ARM-like"/>
</dbReference>
<dbReference type="GO" id="GO:0000779">
    <property type="term" value="C:condensed chromosome, centromeric region"/>
    <property type="evidence" value="ECO:0007669"/>
    <property type="project" value="TreeGrafter"/>
</dbReference>
<protein>
    <recommendedName>
        <fullName evidence="3">Condensin complex subunit 1</fullName>
    </recommendedName>
</protein>
<evidence type="ECO:0008006" key="3">
    <source>
        <dbReference type="Google" id="ProtNLM"/>
    </source>
</evidence>
<evidence type="ECO:0000313" key="2">
    <source>
        <dbReference type="EMBL" id="KAL0280729.1"/>
    </source>
</evidence>
<evidence type="ECO:0000256" key="1">
    <source>
        <dbReference type="ARBA" id="ARBA00023067"/>
    </source>
</evidence>
<proteinExistence type="predicted"/>
<dbReference type="InterPro" id="IPR016024">
    <property type="entry name" value="ARM-type_fold"/>
</dbReference>
<dbReference type="EMBL" id="JARGDH010000001">
    <property type="protein sequence ID" value="KAL0280729.1"/>
    <property type="molecule type" value="Genomic_DNA"/>
</dbReference>
<dbReference type="InterPro" id="IPR026971">
    <property type="entry name" value="CND1/NCAPD3"/>
</dbReference>
<dbReference type="GO" id="GO:0000796">
    <property type="term" value="C:condensin complex"/>
    <property type="evidence" value="ECO:0007669"/>
    <property type="project" value="TreeGrafter"/>
</dbReference>
<organism evidence="2">
    <name type="scientific">Menopon gallinae</name>
    <name type="common">poultry shaft louse</name>
    <dbReference type="NCBI Taxonomy" id="328185"/>
    <lineage>
        <taxon>Eukaryota</taxon>
        <taxon>Metazoa</taxon>
        <taxon>Ecdysozoa</taxon>
        <taxon>Arthropoda</taxon>
        <taxon>Hexapoda</taxon>
        <taxon>Insecta</taxon>
        <taxon>Pterygota</taxon>
        <taxon>Neoptera</taxon>
        <taxon>Paraneoptera</taxon>
        <taxon>Psocodea</taxon>
        <taxon>Troctomorpha</taxon>
        <taxon>Phthiraptera</taxon>
        <taxon>Amblycera</taxon>
        <taxon>Menoponidae</taxon>
        <taxon>Menopon</taxon>
    </lineage>
</organism>
<dbReference type="GO" id="GO:0010032">
    <property type="term" value="P:meiotic chromosome condensation"/>
    <property type="evidence" value="ECO:0007669"/>
    <property type="project" value="TreeGrafter"/>
</dbReference>
<keyword evidence="1" id="KW-0226">DNA condensation</keyword>
<dbReference type="Gene3D" id="1.25.10.10">
    <property type="entry name" value="Leucine-rich Repeat Variant"/>
    <property type="match status" value="1"/>
</dbReference>
<gene>
    <name evidence="2" type="ORF">PYX00_001946</name>
</gene>
<dbReference type="GO" id="GO:0007076">
    <property type="term" value="P:mitotic chromosome condensation"/>
    <property type="evidence" value="ECO:0007669"/>
    <property type="project" value="InterPro"/>
</dbReference>
<sequence length="748" mass="85052">MAATVGDVIAALEKFELDLVDKQWSDDIWANDFTSCPDDLPDEFGDKFSPLSYCHIVQVIEQADKIINMWLTDGTGSVNPALNTSVLQSDSESTNSCSSVIGVSWTSLQDVDYKKLLAVLYFYICKGQINNQDINSVHTCVKATNFYYTLLMIPGSNIYKVFNMTLFEKCLETFSLHKYLEIATGRKIKKAKPKKNGGFSSDEEFLDIDETLTLSQQESVLKQLNFLLSTFQQLVNKFSFKKYPEAVNLSLNHLAELTRIERNSTVQEFCANTNNSSFAPLSRNAYLTMKDFCNARHGRVPENVRLVLYYIMPNLTSIGGSAVPELNKFNQKELNNIRNVAVSFITDNIIPLGDAASLGLKILIQQICFNMIDRADYRSKATDMILTILSKLSMNLYYTLVMWIFRLSMMEGAHHRVIGIELLSKLLYMKPGTTELSAMASRIQQSQLGTSQEQISTHQQSNTIERSELTGSISQAGIVSFSHPINHVPIEYRRVMLAIIIDRIRDEAAIVRTRALSVIGELLSNKTSPTVRRLLEEIFIDPYVDMSVIDTESENDNGFMKWKTFVAALDKVREKEVNRKMIPGGKAIVKKIFEKCLDDRVNVRKAALQVIMKIFKFSSKWMTDKNLELYGRHCRDPALSIRKDMVSCVTELMLFFPDHERLTKLWVKEVVPQITDREIRVQEQVLQVFTSVILSKIVTFEKTKTATDKAAVEAHRLHSPAKDAQFLRHSLLSLEEIRSTLSEPNQNY</sequence>
<reference evidence="2" key="1">
    <citation type="journal article" date="2024" name="Gigascience">
        <title>Chromosome-level genome of the poultry shaft louse Menopon gallinae provides insight into the host-switching and adaptive evolution of parasitic lice.</title>
        <authorList>
            <person name="Xu Y."/>
            <person name="Ma L."/>
            <person name="Liu S."/>
            <person name="Liang Y."/>
            <person name="Liu Q."/>
            <person name="He Z."/>
            <person name="Tian L."/>
            <person name="Duan Y."/>
            <person name="Cai W."/>
            <person name="Li H."/>
            <person name="Song F."/>
        </authorList>
    </citation>
    <scope>NUCLEOTIDE SEQUENCE</scope>
    <source>
        <strain evidence="2">Cailab_2023a</strain>
    </source>
</reference>
<accession>A0AAW2IEZ8</accession>
<dbReference type="GO" id="GO:0042393">
    <property type="term" value="F:histone binding"/>
    <property type="evidence" value="ECO:0007669"/>
    <property type="project" value="TreeGrafter"/>
</dbReference>
<dbReference type="PANTHER" id="PTHR14222">
    <property type="entry name" value="CONDENSIN"/>
    <property type="match status" value="1"/>
</dbReference>
<name>A0AAW2IEZ8_9NEOP</name>
<dbReference type="PANTHER" id="PTHR14222:SF1">
    <property type="entry name" value="CONDENSIN-2 COMPLEX SUBUNIT D3"/>
    <property type="match status" value="1"/>
</dbReference>
<comment type="caution">
    <text evidence="2">The sequence shown here is derived from an EMBL/GenBank/DDBJ whole genome shotgun (WGS) entry which is preliminary data.</text>
</comment>